<evidence type="ECO:0000313" key="2">
    <source>
        <dbReference type="Proteomes" id="UP000050509"/>
    </source>
</evidence>
<dbReference type="PATRIC" id="fig|186479.3.peg.117"/>
<organism evidence="1 2">
    <name type="scientific">Kouleothrix aurantiaca</name>
    <dbReference type="NCBI Taxonomy" id="186479"/>
    <lineage>
        <taxon>Bacteria</taxon>
        <taxon>Bacillati</taxon>
        <taxon>Chloroflexota</taxon>
        <taxon>Chloroflexia</taxon>
        <taxon>Chloroflexales</taxon>
        <taxon>Roseiflexineae</taxon>
        <taxon>Roseiflexaceae</taxon>
        <taxon>Kouleothrix</taxon>
    </lineage>
</organism>
<keyword evidence="2" id="KW-1185">Reference proteome</keyword>
<sequence>MATPESTPNGTPAPRVTPDGRYIVVRGRLWRRSNPHLPADERERLVRDLMRARADVARANRANDDDLRRDARRRVQQAKEGLGERGPAWWHDGAPDYNRHMAVNTPYRDWFLAGGEQ</sequence>
<dbReference type="EMBL" id="LJCR01001015">
    <property type="protein sequence ID" value="KPV51213.1"/>
    <property type="molecule type" value="Genomic_DNA"/>
</dbReference>
<accession>A0A0N8PRY4</accession>
<proteinExistence type="predicted"/>
<gene>
    <name evidence="1" type="ORF">SE17_22495</name>
</gene>
<reference evidence="1 2" key="1">
    <citation type="submission" date="2015-09" db="EMBL/GenBank/DDBJ databases">
        <title>Draft genome sequence of Kouleothrix aurantiaca JCM 19913.</title>
        <authorList>
            <person name="Hemp J."/>
        </authorList>
    </citation>
    <scope>NUCLEOTIDE SEQUENCE [LARGE SCALE GENOMIC DNA]</scope>
    <source>
        <strain evidence="1 2">COM-B</strain>
    </source>
</reference>
<comment type="caution">
    <text evidence="1">The sequence shown here is derived from an EMBL/GenBank/DDBJ whole genome shotgun (WGS) entry which is preliminary data.</text>
</comment>
<name>A0A0N8PRY4_9CHLR</name>
<dbReference type="AlphaFoldDB" id="A0A0N8PRY4"/>
<protein>
    <submittedName>
        <fullName evidence="1">Uncharacterized protein</fullName>
    </submittedName>
</protein>
<dbReference type="Proteomes" id="UP000050509">
    <property type="component" value="Unassembled WGS sequence"/>
</dbReference>
<evidence type="ECO:0000313" key="1">
    <source>
        <dbReference type="EMBL" id="KPV51213.1"/>
    </source>
</evidence>